<dbReference type="Pfam" id="PF00664">
    <property type="entry name" value="ABC_membrane"/>
    <property type="match status" value="1"/>
</dbReference>
<name>A0A430AUL6_9ENTE</name>
<dbReference type="CDD" id="cd03254">
    <property type="entry name" value="ABCC_Glucan_exporter_like"/>
    <property type="match status" value="1"/>
</dbReference>
<dbReference type="SMART" id="SM00382">
    <property type="entry name" value="AAA"/>
    <property type="match status" value="1"/>
</dbReference>
<dbReference type="Gene3D" id="3.40.50.300">
    <property type="entry name" value="P-loop containing nucleotide triphosphate hydrolases"/>
    <property type="match status" value="1"/>
</dbReference>
<dbReference type="FunFam" id="3.40.50.300:FF:000287">
    <property type="entry name" value="Multidrug ABC transporter ATP-binding protein"/>
    <property type="match status" value="1"/>
</dbReference>
<dbReference type="RefSeq" id="WP_126813665.1">
    <property type="nucleotide sequence ID" value="NZ_NGKC01000007.1"/>
</dbReference>
<dbReference type="GO" id="GO:0015421">
    <property type="term" value="F:ABC-type oligopeptide transporter activity"/>
    <property type="evidence" value="ECO:0007669"/>
    <property type="project" value="TreeGrafter"/>
</dbReference>
<keyword evidence="4" id="KW-0547">Nucleotide-binding</keyword>
<dbReference type="PROSITE" id="PS50929">
    <property type="entry name" value="ABC_TM1F"/>
    <property type="match status" value="1"/>
</dbReference>
<dbReference type="GO" id="GO:0005524">
    <property type="term" value="F:ATP binding"/>
    <property type="evidence" value="ECO:0007669"/>
    <property type="project" value="UniProtKB-KW"/>
</dbReference>
<feature type="domain" description="ABC transmembrane type-1" evidence="10">
    <location>
        <begin position="26"/>
        <end position="312"/>
    </location>
</feature>
<keyword evidence="12" id="KW-1185">Reference proteome</keyword>
<dbReference type="EMBL" id="NGKC01000007">
    <property type="protein sequence ID" value="RSU11752.1"/>
    <property type="molecule type" value="Genomic_DNA"/>
</dbReference>
<dbReference type="Gene3D" id="1.20.1560.10">
    <property type="entry name" value="ABC transporter type 1, transmembrane domain"/>
    <property type="match status" value="1"/>
</dbReference>
<protein>
    <submittedName>
        <fullName evidence="11">Sugar ABC transporter ATP-binding protein</fullName>
    </submittedName>
</protein>
<keyword evidence="7 8" id="KW-0472">Membrane</keyword>
<evidence type="ECO:0000256" key="7">
    <source>
        <dbReference type="ARBA" id="ARBA00023136"/>
    </source>
</evidence>
<evidence type="ECO:0000256" key="1">
    <source>
        <dbReference type="ARBA" id="ARBA00004651"/>
    </source>
</evidence>
<evidence type="ECO:0000256" key="4">
    <source>
        <dbReference type="ARBA" id="ARBA00022741"/>
    </source>
</evidence>
<feature type="transmembrane region" description="Helical" evidence="8">
    <location>
        <begin position="165"/>
        <end position="185"/>
    </location>
</feature>
<dbReference type="InterPro" id="IPR011527">
    <property type="entry name" value="ABC1_TM_dom"/>
</dbReference>
<dbReference type="GO" id="GO:0005886">
    <property type="term" value="C:plasma membrane"/>
    <property type="evidence" value="ECO:0007669"/>
    <property type="project" value="UniProtKB-SubCell"/>
</dbReference>
<evidence type="ECO:0000256" key="5">
    <source>
        <dbReference type="ARBA" id="ARBA00022840"/>
    </source>
</evidence>
<dbReference type="GO" id="GO:0016887">
    <property type="term" value="F:ATP hydrolysis activity"/>
    <property type="evidence" value="ECO:0007669"/>
    <property type="project" value="InterPro"/>
</dbReference>
<feature type="transmembrane region" description="Helical" evidence="8">
    <location>
        <begin position="138"/>
        <end position="158"/>
    </location>
</feature>
<gene>
    <name evidence="11" type="ORF">CBF27_07275</name>
</gene>
<evidence type="ECO:0000313" key="12">
    <source>
        <dbReference type="Proteomes" id="UP000286773"/>
    </source>
</evidence>
<organism evidence="11 12">
    <name type="scientific">Vagococcus acidifermentans</name>
    <dbReference type="NCBI Taxonomy" id="564710"/>
    <lineage>
        <taxon>Bacteria</taxon>
        <taxon>Bacillati</taxon>
        <taxon>Bacillota</taxon>
        <taxon>Bacilli</taxon>
        <taxon>Lactobacillales</taxon>
        <taxon>Enterococcaceae</taxon>
        <taxon>Vagococcus</taxon>
    </lineage>
</organism>
<feature type="domain" description="ABC transporter" evidence="9">
    <location>
        <begin position="346"/>
        <end position="580"/>
    </location>
</feature>
<evidence type="ECO:0000259" key="10">
    <source>
        <dbReference type="PROSITE" id="PS50929"/>
    </source>
</evidence>
<dbReference type="Proteomes" id="UP000286773">
    <property type="component" value="Unassembled WGS sequence"/>
</dbReference>
<evidence type="ECO:0000256" key="8">
    <source>
        <dbReference type="SAM" id="Phobius"/>
    </source>
</evidence>
<evidence type="ECO:0000256" key="6">
    <source>
        <dbReference type="ARBA" id="ARBA00022989"/>
    </source>
</evidence>
<accession>A0A430AUL6</accession>
<dbReference type="PANTHER" id="PTHR43394:SF1">
    <property type="entry name" value="ATP-BINDING CASSETTE SUB-FAMILY B MEMBER 10, MITOCHONDRIAL"/>
    <property type="match status" value="1"/>
</dbReference>
<dbReference type="InterPro" id="IPR003439">
    <property type="entry name" value="ABC_transporter-like_ATP-bd"/>
</dbReference>
<evidence type="ECO:0000256" key="2">
    <source>
        <dbReference type="ARBA" id="ARBA00022448"/>
    </source>
</evidence>
<keyword evidence="5 11" id="KW-0067">ATP-binding</keyword>
<keyword evidence="2" id="KW-0813">Transport</keyword>
<keyword evidence="3 8" id="KW-0812">Transmembrane</keyword>
<dbReference type="InterPro" id="IPR027417">
    <property type="entry name" value="P-loop_NTPase"/>
</dbReference>
<sequence length="587" mass="64703">MLRMSLNTSVVTRFLPYLKRYRKEVAAALFLGAIGGTTSALITYYTGKAIDTMLGKGQVAFTALFTIFGLLAGLIVTTTISQWCVQILGNRVAYQSVAVLRKDTFAHLNNLPLRYYDQTAHGNIMSRFTNDLDYVSEATAAIFTNIFSGMMVVAVSLVSMLRLNGLMTLTVILGTICIFVVNWIVAQTTQNKFASQQKIIGNMTGYVSEIVGNQKIVKAFQYEPQAQQTFEQINETLNTIGQQAQFASSLTNPLSRFVDHMTYIAIGLTGGLLALQAGSSVTVGMISSFIIYASQFAKPFIELSGIMTQLQTALAGLERTFHILDTPTETPDSDKVLSKETVRGDVVFDHVSFSYSPDTPLIQDFNLTVKAGDTVAIVGKTGAGKSTLVNLLMRFYDVDEGEIRIDGIPINTLSRDSLRRCFGMVLQDTWLFAGTVRENLLFGNPHASDEEMTAACKAASIHSFIERLPDGYDTPIGQDGIKISDGQRQLLTIARTMLSQPPMLILDEATSSVDTLTEQHIQDAFLRMMAGKTSFVIAHRLTTIKEADSILVMDHGQVVEVGSHSDLLERTDSYYRRLYQAQFDKDE</sequence>
<dbReference type="InterPro" id="IPR003593">
    <property type="entry name" value="AAA+_ATPase"/>
</dbReference>
<reference evidence="11 12" key="1">
    <citation type="submission" date="2017-05" db="EMBL/GenBank/DDBJ databases">
        <title>Vagococcus spp. assemblies.</title>
        <authorList>
            <person name="Gulvik C.A."/>
        </authorList>
    </citation>
    <scope>NUCLEOTIDE SEQUENCE [LARGE SCALE GENOMIC DNA]</scope>
    <source>
        <strain evidence="11 12">LMG 24798</strain>
    </source>
</reference>
<evidence type="ECO:0000259" key="9">
    <source>
        <dbReference type="PROSITE" id="PS50893"/>
    </source>
</evidence>
<dbReference type="AlphaFoldDB" id="A0A430AUL6"/>
<dbReference type="SUPFAM" id="SSF90123">
    <property type="entry name" value="ABC transporter transmembrane region"/>
    <property type="match status" value="1"/>
</dbReference>
<dbReference type="InterPro" id="IPR039421">
    <property type="entry name" value="Type_1_exporter"/>
</dbReference>
<comment type="caution">
    <text evidence="11">The sequence shown here is derived from an EMBL/GenBank/DDBJ whole genome shotgun (WGS) entry which is preliminary data.</text>
</comment>
<dbReference type="SUPFAM" id="SSF52540">
    <property type="entry name" value="P-loop containing nucleoside triphosphate hydrolases"/>
    <property type="match status" value="1"/>
</dbReference>
<keyword evidence="6 8" id="KW-1133">Transmembrane helix</keyword>
<dbReference type="CDD" id="cd18547">
    <property type="entry name" value="ABC_6TM_Tm288_like"/>
    <property type="match status" value="1"/>
</dbReference>
<dbReference type="OrthoDB" id="9770415at2"/>
<dbReference type="InterPro" id="IPR036640">
    <property type="entry name" value="ABC1_TM_sf"/>
</dbReference>
<evidence type="ECO:0000256" key="3">
    <source>
        <dbReference type="ARBA" id="ARBA00022692"/>
    </source>
</evidence>
<comment type="subcellular location">
    <subcellularLocation>
        <location evidence="1">Cell membrane</location>
        <topology evidence="1">Multi-pass membrane protein</topology>
    </subcellularLocation>
</comment>
<feature type="transmembrane region" description="Helical" evidence="8">
    <location>
        <begin position="25"/>
        <end position="47"/>
    </location>
</feature>
<dbReference type="PROSITE" id="PS50893">
    <property type="entry name" value="ABC_TRANSPORTER_2"/>
    <property type="match status" value="1"/>
</dbReference>
<dbReference type="Pfam" id="PF00005">
    <property type="entry name" value="ABC_tran"/>
    <property type="match status" value="1"/>
</dbReference>
<feature type="transmembrane region" description="Helical" evidence="8">
    <location>
        <begin position="59"/>
        <end position="80"/>
    </location>
</feature>
<evidence type="ECO:0000313" key="11">
    <source>
        <dbReference type="EMBL" id="RSU11752.1"/>
    </source>
</evidence>
<dbReference type="PANTHER" id="PTHR43394">
    <property type="entry name" value="ATP-DEPENDENT PERMEASE MDL1, MITOCHONDRIAL"/>
    <property type="match status" value="1"/>
</dbReference>
<proteinExistence type="predicted"/>